<protein>
    <submittedName>
        <fullName evidence="13">Purinergic receptor P2Y14</fullName>
    </submittedName>
</protein>
<reference evidence="13" key="2">
    <citation type="submission" date="2025-08" db="UniProtKB">
        <authorList>
            <consortium name="Ensembl"/>
        </authorList>
    </citation>
    <scope>IDENTIFICATION</scope>
</reference>
<dbReference type="PRINTS" id="PR01157">
    <property type="entry name" value="P2YPURNOCPTR"/>
</dbReference>
<feature type="domain" description="G-protein coupled receptors family 1 profile" evidence="12">
    <location>
        <begin position="96"/>
        <end position="355"/>
    </location>
</feature>
<feature type="compositionally biased region" description="Polar residues" evidence="10">
    <location>
        <begin position="381"/>
        <end position="391"/>
    </location>
</feature>
<feature type="region of interest" description="Disordered" evidence="10">
    <location>
        <begin position="372"/>
        <end position="391"/>
    </location>
</feature>
<evidence type="ECO:0000256" key="6">
    <source>
        <dbReference type="ARBA" id="ARBA00023136"/>
    </source>
</evidence>
<keyword evidence="3 9" id="KW-0812">Transmembrane</keyword>
<organism evidence="13 14">
    <name type="scientific">Oncorhynchus tshawytscha</name>
    <name type="common">Chinook salmon</name>
    <name type="synonym">Salmo tshawytscha</name>
    <dbReference type="NCBI Taxonomy" id="74940"/>
    <lineage>
        <taxon>Eukaryota</taxon>
        <taxon>Metazoa</taxon>
        <taxon>Chordata</taxon>
        <taxon>Craniata</taxon>
        <taxon>Vertebrata</taxon>
        <taxon>Euteleostomi</taxon>
        <taxon>Actinopterygii</taxon>
        <taxon>Neopterygii</taxon>
        <taxon>Teleostei</taxon>
        <taxon>Protacanthopterygii</taxon>
        <taxon>Salmoniformes</taxon>
        <taxon>Salmonidae</taxon>
        <taxon>Salmoninae</taxon>
        <taxon>Oncorhynchus</taxon>
    </lineage>
</organism>
<evidence type="ECO:0000256" key="1">
    <source>
        <dbReference type="ARBA" id="ARBA00004651"/>
    </source>
</evidence>
<keyword evidence="14" id="KW-1185">Reference proteome</keyword>
<evidence type="ECO:0000256" key="4">
    <source>
        <dbReference type="ARBA" id="ARBA00022989"/>
    </source>
</evidence>
<comment type="subcellular location">
    <subcellularLocation>
        <location evidence="1">Cell membrane</location>
        <topology evidence="1">Multi-pass membrane protein</topology>
    </subcellularLocation>
</comment>
<dbReference type="Proteomes" id="UP000694402">
    <property type="component" value="Unassembled WGS sequence"/>
</dbReference>
<dbReference type="PROSITE" id="PS00237">
    <property type="entry name" value="G_PROTEIN_RECEP_F1_1"/>
    <property type="match status" value="1"/>
</dbReference>
<dbReference type="PANTHER" id="PTHR24233">
    <property type="entry name" value="P2Y PURINOCEPTOR-RELATED G-PROTEIN COUPLED RECEPTOR"/>
    <property type="match status" value="1"/>
</dbReference>
<dbReference type="InterPro" id="IPR017452">
    <property type="entry name" value="GPCR_Rhodpsn_7TM"/>
</dbReference>
<evidence type="ECO:0000256" key="3">
    <source>
        <dbReference type="ARBA" id="ARBA00022692"/>
    </source>
</evidence>
<evidence type="ECO:0000256" key="11">
    <source>
        <dbReference type="SAM" id="Phobius"/>
    </source>
</evidence>
<name>A0AAZ3RLE7_ONCTS</name>
<evidence type="ECO:0000256" key="7">
    <source>
        <dbReference type="ARBA" id="ARBA00023170"/>
    </source>
</evidence>
<comment type="similarity">
    <text evidence="9">Belongs to the G-protein coupled receptor 1 family.</text>
</comment>
<dbReference type="InterPro" id="IPR000276">
    <property type="entry name" value="GPCR_Rhodpsn"/>
</dbReference>
<feature type="transmembrane region" description="Helical" evidence="11">
    <location>
        <begin position="84"/>
        <end position="105"/>
    </location>
</feature>
<proteinExistence type="inferred from homology"/>
<dbReference type="InterPro" id="IPR005466">
    <property type="entry name" value="P2Y14_rcpt"/>
</dbReference>
<feature type="transmembrane region" description="Helical" evidence="11">
    <location>
        <begin position="294"/>
        <end position="315"/>
    </location>
</feature>
<reference evidence="14" key="1">
    <citation type="journal article" date="2018" name="PLoS ONE">
        <title>Chinook salmon (Oncorhynchus tshawytscha) genome and transcriptome.</title>
        <authorList>
            <person name="Christensen K.A."/>
            <person name="Leong J.S."/>
            <person name="Sakhrani D."/>
            <person name="Biagi C.A."/>
            <person name="Minkley D.R."/>
            <person name="Withler R.E."/>
            <person name="Rondeau E.B."/>
            <person name="Koop B.F."/>
            <person name="Devlin R.H."/>
        </authorList>
    </citation>
    <scope>NUCLEOTIDE SEQUENCE [LARGE SCALE GENOMIC DNA]</scope>
</reference>
<sequence length="391" mass="44191">MLQNVKMFYLDLVFFDHHPYLQLLTFSALKGHICNQILVTPFYETVCTLKSTLSLSGMAGNWITGPSNQTTDFGSVFTHQVLPVLYVLIGGVGLALNSLAAWIFFRVPSDSGMVVYLKNMVVADLLMLLTFPWRVASELGLGGWQIRVAVCRYSAVLFYSSMYVGIILMGLISLERYVKVVRHSSSCTHPLQRVGFTRVLALLTWSLLLLSVLPNVMLTSKPADEESSRHCVQLKTPLGQQWHKVSSYFGVALFWATVLVLAFCYSSIAHHFYKSYRRVRQDDSGVYSKSNCSIFSLLAVFFICFVPYHICRVTYTQSQLPGSGFSWHSRYMLFQAKEVTLFLSALNVCLDPVIYFLMCTKFRESLLKKLPRGRGGPKRCSLTTEQTVSNM</sequence>
<evidence type="ECO:0000313" key="13">
    <source>
        <dbReference type="Ensembl" id="ENSOTSP00005141095.1"/>
    </source>
</evidence>
<dbReference type="GeneTree" id="ENSGT01110000267255"/>
<feature type="transmembrane region" description="Helical" evidence="11">
    <location>
        <begin position="195"/>
        <end position="213"/>
    </location>
</feature>
<evidence type="ECO:0000313" key="14">
    <source>
        <dbReference type="Proteomes" id="UP000694402"/>
    </source>
</evidence>
<gene>
    <name evidence="13" type="primary">LOC112265030</name>
</gene>
<dbReference type="Gene3D" id="1.20.1070.10">
    <property type="entry name" value="Rhodopsin 7-helix transmembrane proteins"/>
    <property type="match status" value="1"/>
</dbReference>
<keyword evidence="6 11" id="KW-0472">Membrane</keyword>
<keyword evidence="8 9" id="KW-0807">Transducer</keyword>
<evidence type="ECO:0000259" key="12">
    <source>
        <dbReference type="PROSITE" id="PS50262"/>
    </source>
</evidence>
<dbReference type="PROSITE" id="PS50262">
    <property type="entry name" value="G_PROTEIN_RECEP_F1_2"/>
    <property type="match status" value="1"/>
</dbReference>
<dbReference type="PRINTS" id="PR01655">
    <property type="entry name" value="UDPGLUCOSER"/>
</dbReference>
<dbReference type="GO" id="GO:0005886">
    <property type="term" value="C:plasma membrane"/>
    <property type="evidence" value="ECO:0007669"/>
    <property type="project" value="UniProtKB-SubCell"/>
</dbReference>
<keyword evidence="2" id="KW-1003">Cell membrane</keyword>
<accession>A0AAZ3RLE7</accession>
<dbReference type="GO" id="GO:0045028">
    <property type="term" value="F:G protein-coupled purinergic nucleotide receptor activity"/>
    <property type="evidence" value="ECO:0007669"/>
    <property type="project" value="InterPro"/>
</dbReference>
<keyword evidence="5 9" id="KW-0297">G-protein coupled receptor</keyword>
<feature type="transmembrane region" description="Helical" evidence="11">
    <location>
        <begin position="156"/>
        <end position="174"/>
    </location>
</feature>
<dbReference type="Pfam" id="PF00001">
    <property type="entry name" value="7tm_1"/>
    <property type="match status" value="1"/>
</dbReference>
<evidence type="ECO:0000256" key="10">
    <source>
        <dbReference type="SAM" id="MobiDB-lite"/>
    </source>
</evidence>
<evidence type="ECO:0000256" key="5">
    <source>
        <dbReference type="ARBA" id="ARBA00023040"/>
    </source>
</evidence>
<dbReference type="PANTHER" id="PTHR24233:SF3">
    <property type="entry name" value="P2Y PURINOCEPTOR 14"/>
    <property type="match status" value="1"/>
</dbReference>
<evidence type="ECO:0000256" key="2">
    <source>
        <dbReference type="ARBA" id="ARBA00022475"/>
    </source>
</evidence>
<feature type="transmembrane region" description="Helical" evidence="11">
    <location>
        <begin position="117"/>
        <end position="136"/>
    </location>
</feature>
<dbReference type="Ensembl" id="ENSOTST00005144081.1">
    <property type="protein sequence ID" value="ENSOTSP00005141095.1"/>
    <property type="gene ID" value="ENSOTSG00005041662.2"/>
</dbReference>
<dbReference type="PRINTS" id="PR00237">
    <property type="entry name" value="GPCRRHODOPSN"/>
</dbReference>
<feature type="transmembrane region" description="Helical" evidence="11">
    <location>
        <begin position="339"/>
        <end position="359"/>
    </location>
</feature>
<dbReference type="AlphaFoldDB" id="A0AAZ3RLE7"/>
<keyword evidence="4 11" id="KW-1133">Transmembrane helix</keyword>
<reference evidence="13" key="3">
    <citation type="submission" date="2025-09" db="UniProtKB">
        <authorList>
            <consortium name="Ensembl"/>
        </authorList>
    </citation>
    <scope>IDENTIFICATION</scope>
</reference>
<evidence type="ECO:0000256" key="8">
    <source>
        <dbReference type="ARBA" id="ARBA00023224"/>
    </source>
</evidence>
<dbReference type="SUPFAM" id="SSF81321">
    <property type="entry name" value="Family A G protein-coupled receptor-like"/>
    <property type="match status" value="1"/>
</dbReference>
<evidence type="ECO:0000256" key="9">
    <source>
        <dbReference type="RuleBase" id="RU000688"/>
    </source>
</evidence>
<keyword evidence="7 9" id="KW-0675">Receptor</keyword>
<feature type="transmembrane region" description="Helical" evidence="11">
    <location>
        <begin position="248"/>
        <end position="273"/>
    </location>
</feature>